<evidence type="ECO:0000313" key="9">
    <source>
        <dbReference type="Proteomes" id="UP000734854"/>
    </source>
</evidence>
<evidence type="ECO:0000256" key="3">
    <source>
        <dbReference type="ARBA" id="ARBA00022622"/>
    </source>
</evidence>
<keyword evidence="3" id="KW-0449">Lipoprotein</keyword>
<keyword evidence="3" id="KW-0336">GPI-anchor</keyword>
<dbReference type="PANTHER" id="PTHR32077:SF54">
    <property type="entry name" value="FASCICLIN-LIKE ARABINOGALACTAN PROTEIN 13-RELATED"/>
    <property type="match status" value="1"/>
</dbReference>
<keyword evidence="2" id="KW-1003">Cell membrane</keyword>
<keyword evidence="4 6" id="KW-0732">Signal</keyword>
<comment type="caution">
    <text evidence="8">The sequence shown here is derived from an EMBL/GenBank/DDBJ whole genome shotgun (WGS) entry which is preliminary data.</text>
</comment>
<dbReference type="AlphaFoldDB" id="A0A8J5GEN5"/>
<dbReference type="PROSITE" id="PS50213">
    <property type="entry name" value="FAS1"/>
    <property type="match status" value="1"/>
</dbReference>
<evidence type="ECO:0000256" key="4">
    <source>
        <dbReference type="ARBA" id="ARBA00022729"/>
    </source>
</evidence>
<protein>
    <recommendedName>
        <fullName evidence="7">FAS1 domain-containing protein</fullName>
    </recommendedName>
</protein>
<keyword evidence="5" id="KW-0472">Membrane</keyword>
<dbReference type="InterPro" id="IPR045003">
    <property type="entry name" value="FLA_A"/>
</dbReference>
<feature type="chain" id="PRO_5035164018" description="FAS1 domain-containing protein" evidence="6">
    <location>
        <begin position="30"/>
        <end position="258"/>
    </location>
</feature>
<gene>
    <name evidence="8" type="ORF">ZIOFF_031372</name>
</gene>
<reference evidence="8 9" key="1">
    <citation type="submission" date="2020-08" db="EMBL/GenBank/DDBJ databases">
        <title>Plant Genome Project.</title>
        <authorList>
            <person name="Zhang R.-G."/>
        </authorList>
    </citation>
    <scope>NUCLEOTIDE SEQUENCE [LARGE SCALE GENOMIC DNA]</scope>
    <source>
        <tissue evidence="8">Rhizome</tissue>
    </source>
</reference>
<keyword evidence="9" id="KW-1185">Reference proteome</keyword>
<dbReference type="Proteomes" id="UP000734854">
    <property type="component" value="Unassembled WGS sequence"/>
</dbReference>
<proteinExistence type="predicted"/>
<feature type="signal peptide" evidence="6">
    <location>
        <begin position="1"/>
        <end position="29"/>
    </location>
</feature>
<dbReference type="GO" id="GO:0098552">
    <property type="term" value="C:side of membrane"/>
    <property type="evidence" value="ECO:0007669"/>
    <property type="project" value="UniProtKB-KW"/>
</dbReference>
<feature type="domain" description="FAS1" evidence="7">
    <location>
        <begin position="43"/>
        <end position="190"/>
    </location>
</feature>
<evidence type="ECO:0000256" key="2">
    <source>
        <dbReference type="ARBA" id="ARBA00022475"/>
    </source>
</evidence>
<dbReference type="Pfam" id="PF02469">
    <property type="entry name" value="Fasciclin"/>
    <property type="match status" value="1"/>
</dbReference>
<evidence type="ECO:0000259" key="7">
    <source>
        <dbReference type="PROSITE" id="PS50213"/>
    </source>
</evidence>
<organism evidence="8 9">
    <name type="scientific">Zingiber officinale</name>
    <name type="common">Ginger</name>
    <name type="synonym">Amomum zingiber</name>
    <dbReference type="NCBI Taxonomy" id="94328"/>
    <lineage>
        <taxon>Eukaryota</taxon>
        <taxon>Viridiplantae</taxon>
        <taxon>Streptophyta</taxon>
        <taxon>Embryophyta</taxon>
        <taxon>Tracheophyta</taxon>
        <taxon>Spermatophyta</taxon>
        <taxon>Magnoliopsida</taxon>
        <taxon>Liliopsida</taxon>
        <taxon>Zingiberales</taxon>
        <taxon>Zingiberaceae</taxon>
        <taxon>Zingiber</taxon>
    </lineage>
</organism>
<evidence type="ECO:0000256" key="6">
    <source>
        <dbReference type="SAM" id="SignalP"/>
    </source>
</evidence>
<name>A0A8J5GEN5_ZINOF</name>
<sequence>MKRTAASHSMASSSSLLPLLLLAATLVVAKPSSSPAAAPSAGPLNIIDILVNATRHRTFARLLRETQVDLQVDKELGDDDTGNTFTVLAPSDAAFLGLRSGVLNALSQQDQEELVLYHLLPHYYSLPMFVTASNPVRTQASGNHGAYTLNVTTDNDMRVNVSTGVVRTAIAGSLFDDGEKLAVYTLEKVLLPYDLFGPRSPASSKPDSKVPSAQSAADVAPAAGENIAAAAGLRAGRRNLMAAFGALAIAIHCFASIN</sequence>
<dbReference type="SMART" id="SM00554">
    <property type="entry name" value="FAS1"/>
    <property type="match status" value="1"/>
</dbReference>
<evidence type="ECO:0000256" key="1">
    <source>
        <dbReference type="ARBA" id="ARBA00004609"/>
    </source>
</evidence>
<dbReference type="OrthoDB" id="286301at2759"/>
<dbReference type="EMBL" id="JACMSC010000009">
    <property type="protein sequence ID" value="KAG6506057.1"/>
    <property type="molecule type" value="Genomic_DNA"/>
</dbReference>
<dbReference type="GO" id="GO:0009834">
    <property type="term" value="P:plant-type secondary cell wall biogenesis"/>
    <property type="evidence" value="ECO:0007669"/>
    <property type="project" value="TreeGrafter"/>
</dbReference>
<evidence type="ECO:0000256" key="5">
    <source>
        <dbReference type="ARBA" id="ARBA00023136"/>
    </source>
</evidence>
<comment type="subcellular location">
    <subcellularLocation>
        <location evidence="1">Cell membrane</location>
        <topology evidence="1">Lipid-anchor</topology>
        <topology evidence="1">GPI-anchor</topology>
    </subcellularLocation>
</comment>
<dbReference type="InterPro" id="IPR000782">
    <property type="entry name" value="FAS1_domain"/>
</dbReference>
<evidence type="ECO:0000313" key="8">
    <source>
        <dbReference type="EMBL" id="KAG6506057.1"/>
    </source>
</evidence>
<keyword evidence="3" id="KW-0325">Glycoprotein</keyword>
<accession>A0A8J5GEN5</accession>
<dbReference type="PANTHER" id="PTHR32077">
    <property type="entry name" value="FASCICLIN-LIKE ARABINOGALACTAN PROTEIN"/>
    <property type="match status" value="1"/>
</dbReference>
<dbReference type="GO" id="GO:0005886">
    <property type="term" value="C:plasma membrane"/>
    <property type="evidence" value="ECO:0007669"/>
    <property type="project" value="UniProtKB-SubCell"/>
</dbReference>